<accession>A0A0B1TCC2</accession>
<dbReference type="EMBL" id="KN550142">
    <property type="protein sequence ID" value="KHJ94939.1"/>
    <property type="molecule type" value="Genomic_DNA"/>
</dbReference>
<reference evidence="1 2" key="1">
    <citation type="submission" date="2014-03" db="EMBL/GenBank/DDBJ databases">
        <title>Draft genome of the hookworm Oesophagostomum dentatum.</title>
        <authorList>
            <person name="Mitreva M."/>
        </authorList>
    </citation>
    <scope>NUCLEOTIDE SEQUENCE [LARGE SCALE GENOMIC DNA]</scope>
    <source>
        <strain evidence="1 2">OD-Hann</strain>
    </source>
</reference>
<organism evidence="1 2">
    <name type="scientific">Oesophagostomum dentatum</name>
    <name type="common">Nodular worm</name>
    <dbReference type="NCBI Taxonomy" id="61180"/>
    <lineage>
        <taxon>Eukaryota</taxon>
        <taxon>Metazoa</taxon>
        <taxon>Ecdysozoa</taxon>
        <taxon>Nematoda</taxon>
        <taxon>Chromadorea</taxon>
        <taxon>Rhabditida</taxon>
        <taxon>Rhabditina</taxon>
        <taxon>Rhabditomorpha</taxon>
        <taxon>Strongyloidea</taxon>
        <taxon>Strongylidae</taxon>
        <taxon>Oesophagostomum</taxon>
    </lineage>
</organism>
<proteinExistence type="predicted"/>
<name>A0A0B1TCC2_OESDE</name>
<dbReference type="Proteomes" id="UP000053660">
    <property type="component" value="Unassembled WGS sequence"/>
</dbReference>
<gene>
    <name evidence="1" type="ORF">OESDEN_05125</name>
</gene>
<sequence>MGQNDAHEASSNTGLDNMLVFTITRLQSSQSRSPETGCRFTKGQSFLPKNRQLLENTRKAIEANPDSEFRGPYSELLPLDILTTLALLENATKHDLEEIALLMKMEHGNKIVAQTIHSVNPLELEGPLIRR</sequence>
<dbReference type="AlphaFoldDB" id="A0A0B1TCC2"/>
<protein>
    <submittedName>
        <fullName evidence="1">Uncharacterized protein</fullName>
    </submittedName>
</protein>
<evidence type="ECO:0000313" key="1">
    <source>
        <dbReference type="EMBL" id="KHJ94939.1"/>
    </source>
</evidence>
<keyword evidence="2" id="KW-1185">Reference proteome</keyword>
<dbReference type="OrthoDB" id="5868757at2759"/>
<evidence type="ECO:0000313" key="2">
    <source>
        <dbReference type="Proteomes" id="UP000053660"/>
    </source>
</evidence>